<accession>A0A850QAH5</accession>
<protein>
    <submittedName>
        <fullName evidence="2">Peptidoglycan-binding protein</fullName>
    </submittedName>
</protein>
<evidence type="ECO:0000313" key="2">
    <source>
        <dbReference type="EMBL" id="NVO23475.1"/>
    </source>
</evidence>
<organism evidence="2 3">
    <name type="scientific">Donghicola mangrovi</name>
    <dbReference type="NCBI Taxonomy" id="2729614"/>
    <lineage>
        <taxon>Bacteria</taxon>
        <taxon>Pseudomonadati</taxon>
        <taxon>Pseudomonadota</taxon>
        <taxon>Alphaproteobacteria</taxon>
        <taxon>Rhodobacterales</taxon>
        <taxon>Roseobacteraceae</taxon>
        <taxon>Donghicola</taxon>
    </lineage>
</organism>
<feature type="domain" description="Peptidoglycan binding-like" evidence="1">
    <location>
        <begin position="106"/>
        <end position="147"/>
    </location>
</feature>
<dbReference type="AlphaFoldDB" id="A0A850QAH5"/>
<evidence type="ECO:0000313" key="3">
    <source>
        <dbReference type="Proteomes" id="UP000592216"/>
    </source>
</evidence>
<sequence length="173" mass="18701">MGLALLLQGCGGGVVTTAYLSEPSDIGYHSYGPADAAPGTCWGVEFTPAIIETVTEHVLVTPETTLDDGTVQPAAYNTVTRQNMVQDRGEQWFETPCESDLTPDFIASLQRALELRGYLRGTADGVLDVRTRRAIQAFQHDFGLDSDVLSMKAARQLGLVAYGREEFGMAPQS</sequence>
<dbReference type="InterPro" id="IPR036366">
    <property type="entry name" value="PGBDSf"/>
</dbReference>
<evidence type="ECO:0000259" key="1">
    <source>
        <dbReference type="Pfam" id="PF01471"/>
    </source>
</evidence>
<name>A0A850QAH5_9RHOB</name>
<dbReference type="Proteomes" id="UP000592216">
    <property type="component" value="Unassembled WGS sequence"/>
</dbReference>
<dbReference type="Gene3D" id="1.10.101.10">
    <property type="entry name" value="PGBD-like superfamily/PGBD"/>
    <property type="match status" value="1"/>
</dbReference>
<dbReference type="InterPro" id="IPR036365">
    <property type="entry name" value="PGBD-like_sf"/>
</dbReference>
<dbReference type="EMBL" id="JABCJE010000003">
    <property type="protein sequence ID" value="NVO23475.1"/>
    <property type="molecule type" value="Genomic_DNA"/>
</dbReference>
<dbReference type="RefSeq" id="WP_177157457.1">
    <property type="nucleotide sequence ID" value="NZ_JABCJE010000003.1"/>
</dbReference>
<dbReference type="Pfam" id="PF01471">
    <property type="entry name" value="PG_binding_1"/>
    <property type="match status" value="1"/>
</dbReference>
<proteinExistence type="predicted"/>
<gene>
    <name evidence="2" type="ORF">HJ536_08905</name>
</gene>
<dbReference type="InterPro" id="IPR002477">
    <property type="entry name" value="Peptidoglycan-bd-like"/>
</dbReference>
<dbReference type="SUPFAM" id="SSF47090">
    <property type="entry name" value="PGBD-like"/>
    <property type="match status" value="1"/>
</dbReference>
<comment type="caution">
    <text evidence="2">The sequence shown here is derived from an EMBL/GenBank/DDBJ whole genome shotgun (WGS) entry which is preliminary data.</text>
</comment>
<reference evidence="2 3" key="1">
    <citation type="submission" date="2020-04" db="EMBL/GenBank/DDBJ databases">
        <title>Donghicola sp., a member of the Rhodobacteraceae family isolated from mangrove forest in Thailand.</title>
        <authorList>
            <person name="Charoenyingcharoen P."/>
            <person name="Yukphan P."/>
        </authorList>
    </citation>
    <scope>NUCLEOTIDE SEQUENCE [LARGE SCALE GENOMIC DNA]</scope>
    <source>
        <strain evidence="2 3">B5-SW-15</strain>
    </source>
</reference>